<dbReference type="InterPro" id="IPR002035">
    <property type="entry name" value="VWF_A"/>
</dbReference>
<feature type="chain" id="PRO_5045173464" evidence="2">
    <location>
        <begin position="25"/>
        <end position="673"/>
    </location>
</feature>
<evidence type="ECO:0000313" key="5">
    <source>
        <dbReference type="Proteomes" id="UP001224083"/>
    </source>
</evidence>
<organism evidence="4 5">
    <name type="scientific">Bisgaard Taxon 45</name>
    <dbReference type="NCBI Taxonomy" id="304289"/>
    <lineage>
        <taxon>Bacteria</taxon>
        <taxon>Pseudomonadati</taxon>
        <taxon>Pseudomonadota</taxon>
        <taxon>Gammaproteobacteria</taxon>
        <taxon>Pasteurellales</taxon>
        <taxon>Pasteurellaceae</taxon>
    </lineage>
</organism>
<gene>
    <name evidence="4" type="ORF">O7M46_05440</name>
</gene>
<dbReference type="PROSITE" id="PS50234">
    <property type="entry name" value="VWFA"/>
    <property type="match status" value="1"/>
</dbReference>
<evidence type="ECO:0000256" key="1">
    <source>
        <dbReference type="SAM" id="MobiDB-lite"/>
    </source>
</evidence>
<dbReference type="InterPro" id="IPR052969">
    <property type="entry name" value="Thr-specific_kinase-like"/>
</dbReference>
<dbReference type="Proteomes" id="UP001224083">
    <property type="component" value="Unassembled WGS sequence"/>
</dbReference>
<keyword evidence="2" id="KW-0732">Signal</keyword>
<accession>A0ABT9KEX7</accession>
<keyword evidence="5" id="KW-1185">Reference proteome</keyword>
<evidence type="ECO:0000313" key="4">
    <source>
        <dbReference type="EMBL" id="MDP9500395.1"/>
    </source>
</evidence>
<dbReference type="SMART" id="SM00327">
    <property type="entry name" value="VWA"/>
    <property type="match status" value="1"/>
</dbReference>
<reference evidence="4 5" key="1">
    <citation type="submission" date="2022-12" db="EMBL/GenBank/DDBJ databases">
        <title>Genome sequence of Pasteurellaceae Bisgaard Taxon 45.</title>
        <authorList>
            <person name="Foggin C."/>
            <person name="Rosen L.E."/>
            <person name="Henton M."/>
            <person name="Buys A."/>
            <person name="Floyd T."/>
            <person name="Turner A.D."/>
            <person name="Tarbin J."/>
            <person name="Lloyd A.S."/>
            <person name="Chaitezvi C."/>
            <person name="Ellis R.J."/>
            <person name="Roberts H.C."/>
            <person name="Dastjerdi A."/>
            <person name="Nunez A."/>
            <person name="Van Vliet A.H."/>
            <person name="Steinbach F."/>
        </authorList>
    </citation>
    <scope>NUCLEOTIDE SEQUENCE [LARGE SCALE GENOMIC DNA]</scope>
    <source>
        <strain evidence="4 5">VF20HR</strain>
    </source>
</reference>
<proteinExistence type="predicted"/>
<feature type="compositionally biased region" description="Low complexity" evidence="1">
    <location>
        <begin position="208"/>
        <end position="222"/>
    </location>
</feature>
<evidence type="ECO:0000259" key="3">
    <source>
        <dbReference type="PROSITE" id="PS50234"/>
    </source>
</evidence>
<feature type="signal peptide" evidence="2">
    <location>
        <begin position="1"/>
        <end position="24"/>
    </location>
</feature>
<dbReference type="PANTHER" id="PTHR47763">
    <property type="entry name" value="ALPHA-PROTEIN KINASE VWKA"/>
    <property type="match status" value="1"/>
</dbReference>
<dbReference type="CDD" id="cd00198">
    <property type="entry name" value="vWFA"/>
    <property type="match status" value="1"/>
</dbReference>
<dbReference type="PANTHER" id="PTHR47763:SF1">
    <property type="entry name" value="DUF659 DOMAIN-CONTAINING PROTEIN"/>
    <property type="match status" value="1"/>
</dbReference>
<evidence type="ECO:0000256" key="2">
    <source>
        <dbReference type="SAM" id="SignalP"/>
    </source>
</evidence>
<feature type="region of interest" description="Disordered" evidence="1">
    <location>
        <begin position="202"/>
        <end position="233"/>
    </location>
</feature>
<dbReference type="EMBL" id="JAQAHH010000006">
    <property type="protein sequence ID" value="MDP9500395.1"/>
    <property type="molecule type" value="Genomic_DNA"/>
</dbReference>
<sequence length="673" mass="74274">MTRLNLLPLYALCGLLPLSLNALAEQKPLLQEGKTTLYQRVLSTPSCELLESQQATSGKKIPAFSRYYVYKRENQAGKSMLQVGPDTFGKTVGWLDESCAVPWQMQMTLVFTNPAEREPLLFFKDRAALDQVINAEDPVQVVNPIRQALTANKAHPAVLAQEPSEFVDFQKNFYLLPILQGEEVMNAKGFYERALEVASVSKQEGGLTRSPTSSTTTKTGSSDPQKTLTKDNPQEVTGFRAAVVFVIDSTISMDPYINRTREAIKQVYDQIEKEHLGEQVKFGLVAFRSSTKAVKGLEYTSKMFVDPTSVKDGKDFMQKVASLKQAKVSSKEFSEDAYAGINQALNEIQWNQFGARYIVLITDAGAIEGDNPISTTGLDAKQLRLEAQHRGVAIYALHLKTPSGAKNHDQAQAQYTDLAFNHYLNKALYYPVNAGDVNEFGEKISTLAKALTAQVKLAYRGEMAAGSALSAVEKEKKSTPEPTSEIEQDAILLGRAMQLAYLGGAKGSKAPPVFKAWISDKDFAKPTVPTAEARVLLTKAQLSDLSDVVKKIADAANEGLISPNDMFAQLRSVAAAMGQDPSKIKTESATKIADLGLLGEYLDDIPYKSQVTAIDEDTWKGMSVQEQEKFIRELHSKLRHYRVFNEDQSRWISLSEGSDPRDFVYPVPLEALP</sequence>
<dbReference type="SUPFAM" id="SSF53300">
    <property type="entry name" value="vWA-like"/>
    <property type="match status" value="1"/>
</dbReference>
<dbReference type="Pfam" id="PF00092">
    <property type="entry name" value="VWA"/>
    <property type="match status" value="1"/>
</dbReference>
<protein>
    <submittedName>
        <fullName evidence="4">VWA domain-containing protein</fullName>
    </submittedName>
</protein>
<comment type="caution">
    <text evidence="4">The sequence shown here is derived from an EMBL/GenBank/DDBJ whole genome shotgun (WGS) entry which is preliminary data.</text>
</comment>
<feature type="domain" description="VWFA" evidence="3">
    <location>
        <begin position="242"/>
        <end position="444"/>
    </location>
</feature>
<dbReference type="InterPro" id="IPR036465">
    <property type="entry name" value="vWFA_dom_sf"/>
</dbReference>
<name>A0ABT9KEX7_9PAST</name>
<dbReference type="Gene3D" id="3.40.50.410">
    <property type="entry name" value="von Willebrand factor, type A domain"/>
    <property type="match status" value="1"/>
</dbReference>